<evidence type="ECO:0000256" key="1">
    <source>
        <dbReference type="ARBA" id="ARBA00004196"/>
    </source>
</evidence>
<dbReference type="EMBL" id="CP102173">
    <property type="protein sequence ID" value="UUP15338.1"/>
    <property type="molecule type" value="Genomic_DNA"/>
</dbReference>
<dbReference type="PANTHER" id="PTHR34820">
    <property type="entry name" value="INNER MEMBRANE PROTEIN YEBZ"/>
    <property type="match status" value="1"/>
</dbReference>
<reference evidence="9 10" key="1">
    <citation type="submission" date="2022-08" db="EMBL/GenBank/DDBJ databases">
        <title>novel species in genus Aeromicrobium.</title>
        <authorList>
            <person name="Ye L."/>
        </authorList>
    </citation>
    <scope>NUCLEOTIDE SEQUENCE [LARGE SCALE GENOMIC DNA]</scope>
    <source>
        <strain evidence="10">zg-Y1379</strain>
    </source>
</reference>
<keyword evidence="6" id="KW-0472">Membrane</keyword>
<comment type="subcellular location">
    <subcellularLocation>
        <location evidence="1">Cell envelope</location>
    </subcellularLocation>
</comment>
<name>A0ABY5MB50_9ACTN</name>
<dbReference type="InterPro" id="IPR007348">
    <property type="entry name" value="CopC_dom"/>
</dbReference>
<sequence length="185" mass="19118">MPSTLRGRSVLVVLLVAALSVMPTRGASAHAALTSSNPSAGSSVSSLPAEIELQFNDELSDLAPALILRHDGRTLAELQPRIDGTLLRADAPGLDLPDGAYQLVWRIVSVDGHPVSGSIAFRIGEAEAPATEAPATEEPATGPATSGSSTNQPTAIAVGLAVIALVAALLVRRLLKRSHIKEEQP</sequence>
<organism evidence="9 10">
    <name type="scientific">Aeromicrobium wangtongii</name>
    <dbReference type="NCBI Taxonomy" id="2969247"/>
    <lineage>
        <taxon>Bacteria</taxon>
        <taxon>Bacillati</taxon>
        <taxon>Actinomycetota</taxon>
        <taxon>Actinomycetes</taxon>
        <taxon>Propionibacteriales</taxon>
        <taxon>Nocardioidaceae</taxon>
        <taxon>Aeromicrobium</taxon>
    </lineage>
</organism>
<evidence type="ECO:0000313" key="10">
    <source>
        <dbReference type="Proteomes" id="UP001316184"/>
    </source>
</evidence>
<dbReference type="InterPro" id="IPR014756">
    <property type="entry name" value="Ig_E-set"/>
</dbReference>
<keyword evidence="2" id="KW-0479">Metal-binding</keyword>
<evidence type="ECO:0000259" key="8">
    <source>
        <dbReference type="Pfam" id="PF04234"/>
    </source>
</evidence>
<accession>A0ABY5MB50</accession>
<keyword evidence="6" id="KW-1133">Transmembrane helix</keyword>
<keyword evidence="6" id="KW-0812">Transmembrane</keyword>
<feature type="domain" description="CopC" evidence="8">
    <location>
        <begin position="30"/>
        <end position="123"/>
    </location>
</feature>
<evidence type="ECO:0000256" key="6">
    <source>
        <dbReference type="SAM" id="Phobius"/>
    </source>
</evidence>
<dbReference type="Gene3D" id="2.60.40.1220">
    <property type="match status" value="1"/>
</dbReference>
<dbReference type="InterPro" id="IPR032694">
    <property type="entry name" value="CopC/D"/>
</dbReference>
<feature type="region of interest" description="Disordered" evidence="5">
    <location>
        <begin position="128"/>
        <end position="150"/>
    </location>
</feature>
<dbReference type="InterPro" id="IPR014755">
    <property type="entry name" value="Cu-Rt/internalin_Ig-like"/>
</dbReference>
<evidence type="ECO:0000256" key="7">
    <source>
        <dbReference type="SAM" id="SignalP"/>
    </source>
</evidence>
<keyword evidence="10" id="KW-1185">Reference proteome</keyword>
<keyword evidence="4" id="KW-0186">Copper</keyword>
<evidence type="ECO:0000256" key="4">
    <source>
        <dbReference type="ARBA" id="ARBA00023008"/>
    </source>
</evidence>
<evidence type="ECO:0000313" key="9">
    <source>
        <dbReference type="EMBL" id="UUP15338.1"/>
    </source>
</evidence>
<dbReference type="RefSeq" id="WP_232399392.1">
    <property type="nucleotide sequence ID" value="NZ_CP102173.1"/>
</dbReference>
<protein>
    <submittedName>
        <fullName evidence="9">Copper resistance protein CopC</fullName>
    </submittedName>
</protein>
<feature type="compositionally biased region" description="Low complexity" evidence="5">
    <location>
        <begin position="128"/>
        <end position="145"/>
    </location>
</feature>
<evidence type="ECO:0000256" key="5">
    <source>
        <dbReference type="SAM" id="MobiDB-lite"/>
    </source>
</evidence>
<feature type="transmembrane region" description="Helical" evidence="6">
    <location>
        <begin position="155"/>
        <end position="175"/>
    </location>
</feature>
<feature type="signal peptide" evidence="7">
    <location>
        <begin position="1"/>
        <end position="29"/>
    </location>
</feature>
<evidence type="ECO:0000256" key="3">
    <source>
        <dbReference type="ARBA" id="ARBA00022729"/>
    </source>
</evidence>
<dbReference type="Proteomes" id="UP001316184">
    <property type="component" value="Chromosome"/>
</dbReference>
<gene>
    <name evidence="9" type="ORF">NQV15_08500</name>
</gene>
<keyword evidence="3 7" id="KW-0732">Signal</keyword>
<evidence type="ECO:0000256" key="2">
    <source>
        <dbReference type="ARBA" id="ARBA00022723"/>
    </source>
</evidence>
<dbReference type="PANTHER" id="PTHR34820:SF4">
    <property type="entry name" value="INNER MEMBRANE PROTEIN YEBZ"/>
    <property type="match status" value="1"/>
</dbReference>
<dbReference type="SUPFAM" id="SSF81296">
    <property type="entry name" value="E set domains"/>
    <property type="match status" value="1"/>
</dbReference>
<proteinExistence type="predicted"/>
<feature type="chain" id="PRO_5046879789" evidence="7">
    <location>
        <begin position="30"/>
        <end position="185"/>
    </location>
</feature>
<dbReference type="Pfam" id="PF04234">
    <property type="entry name" value="CopC"/>
    <property type="match status" value="1"/>
</dbReference>